<reference evidence="6 7" key="1">
    <citation type="journal article" date="2010" name="Nature">
        <title>The Ectocarpus genome and the independent evolution of multicellularity in brown algae.</title>
        <authorList>
            <person name="Cock J.M."/>
            <person name="Sterck L."/>
            <person name="Rouze P."/>
            <person name="Scornet D."/>
            <person name="Allen A.E."/>
            <person name="Amoutzias G."/>
            <person name="Anthouard V."/>
            <person name="Artiguenave F."/>
            <person name="Aury J.M."/>
            <person name="Badger J.H."/>
            <person name="Beszteri B."/>
            <person name="Billiau K."/>
            <person name="Bonnet E."/>
            <person name="Bothwell J.H."/>
            <person name="Bowler C."/>
            <person name="Boyen C."/>
            <person name="Brownlee C."/>
            <person name="Carrano C.J."/>
            <person name="Charrier B."/>
            <person name="Cho G.Y."/>
            <person name="Coelho S.M."/>
            <person name="Collen J."/>
            <person name="Corre E."/>
            <person name="Da Silva C."/>
            <person name="Delage L."/>
            <person name="Delaroque N."/>
            <person name="Dittami S.M."/>
            <person name="Doulbeau S."/>
            <person name="Elias M."/>
            <person name="Farnham G."/>
            <person name="Gachon C.M."/>
            <person name="Gschloessl B."/>
            <person name="Heesch S."/>
            <person name="Jabbari K."/>
            <person name="Jubin C."/>
            <person name="Kawai H."/>
            <person name="Kimura K."/>
            <person name="Kloareg B."/>
            <person name="Kupper F.C."/>
            <person name="Lang D."/>
            <person name="Le Bail A."/>
            <person name="Leblanc C."/>
            <person name="Lerouge P."/>
            <person name="Lohr M."/>
            <person name="Lopez P.J."/>
            <person name="Martens C."/>
            <person name="Maumus F."/>
            <person name="Michel G."/>
            <person name="Miranda-Saavedra D."/>
            <person name="Morales J."/>
            <person name="Moreau H."/>
            <person name="Motomura T."/>
            <person name="Nagasato C."/>
            <person name="Napoli C.A."/>
            <person name="Nelson D.R."/>
            <person name="Nyvall-Collen P."/>
            <person name="Peters A.F."/>
            <person name="Pommier C."/>
            <person name="Potin P."/>
            <person name="Poulain J."/>
            <person name="Quesneville H."/>
            <person name="Read B."/>
            <person name="Rensing S.A."/>
            <person name="Ritter A."/>
            <person name="Rousvoal S."/>
            <person name="Samanta M."/>
            <person name="Samson G."/>
            <person name="Schroeder D.C."/>
            <person name="Segurens B."/>
            <person name="Strittmatter M."/>
            <person name="Tonon T."/>
            <person name="Tregear J.W."/>
            <person name="Valentin K."/>
            <person name="von Dassow P."/>
            <person name="Yamagishi T."/>
            <person name="Van de Peer Y."/>
            <person name="Wincker P."/>
        </authorList>
    </citation>
    <scope>NUCLEOTIDE SEQUENCE [LARGE SCALE GENOMIC DNA]</scope>
    <source>
        <strain evidence="7">Ec32 / CCAP1310/4</strain>
    </source>
</reference>
<keyword evidence="4" id="KW-0472">Membrane</keyword>
<dbReference type="PANTHER" id="PTHR35518">
    <property type="entry name" value="MAINTENANCE OF TELOMOERE CAPPING"/>
    <property type="match status" value="1"/>
</dbReference>
<evidence type="ECO:0000256" key="1">
    <source>
        <dbReference type="ARBA" id="ARBA00004370"/>
    </source>
</evidence>
<dbReference type="InterPro" id="IPR051008">
    <property type="entry name" value="Telomere_Capping_Maintenance"/>
</dbReference>
<evidence type="ECO:0000256" key="4">
    <source>
        <dbReference type="ARBA" id="ARBA00023136"/>
    </source>
</evidence>
<dbReference type="InParanoid" id="D8LIQ2"/>
<evidence type="ECO:0000313" key="6">
    <source>
        <dbReference type="EMBL" id="CBN75962.1"/>
    </source>
</evidence>
<keyword evidence="3" id="KW-1133">Transmembrane helix</keyword>
<keyword evidence="2" id="KW-0812">Transmembrane</keyword>
<dbReference type="EMBL" id="FN649730">
    <property type="protein sequence ID" value="CBN75962.1"/>
    <property type="molecule type" value="Genomic_DNA"/>
</dbReference>
<dbReference type="GO" id="GO:0016020">
    <property type="term" value="C:membrane"/>
    <property type="evidence" value="ECO:0007669"/>
    <property type="project" value="UniProtKB-SubCell"/>
</dbReference>
<evidence type="ECO:0000256" key="2">
    <source>
        <dbReference type="ARBA" id="ARBA00022692"/>
    </source>
</evidence>
<proteinExistence type="predicted"/>
<evidence type="ECO:0000256" key="3">
    <source>
        <dbReference type="ARBA" id="ARBA00022989"/>
    </source>
</evidence>
<dbReference type="eggNOG" id="ENOG502SD24">
    <property type="taxonomic scope" value="Eukaryota"/>
</dbReference>
<organism evidence="6 7">
    <name type="scientific">Ectocarpus siliculosus</name>
    <name type="common">Brown alga</name>
    <name type="synonym">Conferva siliculosa</name>
    <dbReference type="NCBI Taxonomy" id="2880"/>
    <lineage>
        <taxon>Eukaryota</taxon>
        <taxon>Sar</taxon>
        <taxon>Stramenopiles</taxon>
        <taxon>Ochrophyta</taxon>
        <taxon>PX clade</taxon>
        <taxon>Phaeophyceae</taxon>
        <taxon>Ectocarpales</taxon>
        <taxon>Ectocarpaceae</taxon>
        <taxon>Ectocarpus</taxon>
    </lineage>
</organism>
<evidence type="ECO:0000313" key="7">
    <source>
        <dbReference type="Proteomes" id="UP000002630"/>
    </source>
</evidence>
<protein>
    <recommendedName>
        <fullName evidence="8">Ig-like domain-containing protein</fullName>
    </recommendedName>
</protein>
<sequence length="481" mass="52964">MRDGRSQEEATLVCHTRPSSAQEIHELCSRLRWYLCEALGIQDFGDDTGCSSTAPSLKETFDEISAWLDLPENSEELLFIKIEDYTGDNVSLLPDYITTVFGTEIVFGPLDFIEWNRISGSEQWPTTEYLVSQGKRLVFGTNGEEDADTMFRISRENDADGLFHEDNISAVRFRTSAPCSTRTRSPSWSRVQGEASTWVIEYTDVTLYALLPEADEFFGASDAMDALKCGLIPTFDRMDSRLLEATMWSWEEGEPHAYFSSPRAAVVHQETGRWTSGSASTSEEESDDIHSYACRNDSSGERGEWVVSSGAAGYFSAAELVCLSQGLVFGCPRTAEENAALRVSMTDVGVKDAWVNLLSPGGALSSSWARESGVAYTLPTTYTHATCDGDGYSGAADFTWNADEAWTYGDRAFYDKAERIKDEAQALRAEAELLELSSEGQEGTLTGGIDEIDALTAAAMWKQADQLENAAREAGAYPKGW</sequence>
<dbReference type="PANTHER" id="PTHR35518:SF2">
    <property type="entry name" value="MAINTENANCE OF TELOMERE CAPPING PROTEIN 6"/>
    <property type="match status" value="1"/>
</dbReference>
<dbReference type="EMBL" id="FN648401">
    <property type="protein sequence ID" value="CBN75962.1"/>
    <property type="molecule type" value="Genomic_DNA"/>
</dbReference>
<keyword evidence="7" id="KW-1185">Reference proteome</keyword>
<evidence type="ECO:0008006" key="8">
    <source>
        <dbReference type="Google" id="ProtNLM"/>
    </source>
</evidence>
<dbReference type="Proteomes" id="UP000002630">
    <property type="component" value="Linkage Group LG05"/>
</dbReference>
<accession>D8LIQ2</accession>
<evidence type="ECO:0000256" key="5">
    <source>
        <dbReference type="SAM" id="MobiDB-lite"/>
    </source>
</evidence>
<comment type="subcellular location">
    <subcellularLocation>
        <location evidence="1">Membrane</location>
    </subcellularLocation>
</comment>
<name>D8LIQ2_ECTSI</name>
<gene>
    <name evidence="6" type="ORF">Esi_0222_0010</name>
</gene>
<dbReference type="OrthoDB" id="2153087at2759"/>
<feature type="region of interest" description="Disordered" evidence="5">
    <location>
        <begin position="273"/>
        <end position="301"/>
    </location>
</feature>
<dbReference type="AlphaFoldDB" id="D8LIQ2"/>